<dbReference type="EC" id="4.1.1.81" evidence="4"/>
<dbReference type="Gene3D" id="3.40.640.10">
    <property type="entry name" value="Type I PLP-dependent aspartate aminotransferase-like (Major domain)"/>
    <property type="match status" value="1"/>
</dbReference>
<evidence type="ECO:0000256" key="7">
    <source>
        <dbReference type="ARBA" id="ARBA00023239"/>
    </source>
</evidence>
<keyword evidence="5" id="KW-0169">Cobalamin biosynthesis</keyword>
<dbReference type="PANTHER" id="PTHR42885">
    <property type="entry name" value="HISTIDINOL-PHOSPHATE AMINOTRANSFERASE-RELATED"/>
    <property type="match status" value="1"/>
</dbReference>
<evidence type="ECO:0000313" key="12">
    <source>
        <dbReference type="Proteomes" id="UP000811844"/>
    </source>
</evidence>
<evidence type="ECO:0000256" key="9">
    <source>
        <dbReference type="ARBA" id="ARBA00048531"/>
    </source>
</evidence>
<evidence type="ECO:0000256" key="8">
    <source>
        <dbReference type="ARBA" id="ARBA00029996"/>
    </source>
</evidence>
<dbReference type="CDD" id="cd00609">
    <property type="entry name" value="AAT_like"/>
    <property type="match status" value="1"/>
</dbReference>
<dbReference type="PROSITE" id="PS00105">
    <property type="entry name" value="AA_TRANSFER_CLASS_1"/>
    <property type="match status" value="1"/>
</dbReference>
<dbReference type="Gene3D" id="3.90.1150.10">
    <property type="entry name" value="Aspartate Aminotransferase, domain 1"/>
    <property type="match status" value="1"/>
</dbReference>
<keyword evidence="12" id="KW-1185">Reference proteome</keyword>
<evidence type="ECO:0000256" key="4">
    <source>
        <dbReference type="ARBA" id="ARBA00012285"/>
    </source>
</evidence>
<dbReference type="Pfam" id="PF00155">
    <property type="entry name" value="Aminotran_1_2"/>
    <property type="match status" value="1"/>
</dbReference>
<protein>
    <recommendedName>
        <fullName evidence="4">threonine-phosphate decarboxylase</fullName>
        <ecNumber evidence="4">4.1.1.81</ecNumber>
    </recommendedName>
    <alternativeName>
        <fullName evidence="8">L-threonine-O-3-phosphate decarboxylase</fullName>
    </alternativeName>
</protein>
<dbReference type="InterPro" id="IPR005860">
    <property type="entry name" value="CobD"/>
</dbReference>
<evidence type="ECO:0000256" key="5">
    <source>
        <dbReference type="ARBA" id="ARBA00022573"/>
    </source>
</evidence>
<organism evidence="11 12">
    <name type="scientific">Shewanella intestini</name>
    <dbReference type="NCBI Taxonomy" id="2017544"/>
    <lineage>
        <taxon>Bacteria</taxon>
        <taxon>Pseudomonadati</taxon>
        <taxon>Pseudomonadota</taxon>
        <taxon>Gammaproteobacteria</taxon>
        <taxon>Alteromonadales</taxon>
        <taxon>Shewanellaceae</taxon>
        <taxon>Shewanella</taxon>
    </lineage>
</organism>
<comment type="catalytic activity">
    <reaction evidence="9">
        <text>O-phospho-L-threonine + H(+) = (R)-1-aminopropan-2-yl phosphate + CO2</text>
        <dbReference type="Rhea" id="RHEA:11492"/>
        <dbReference type="ChEBI" id="CHEBI:15378"/>
        <dbReference type="ChEBI" id="CHEBI:16526"/>
        <dbReference type="ChEBI" id="CHEBI:58563"/>
        <dbReference type="ChEBI" id="CHEBI:58675"/>
        <dbReference type="EC" id="4.1.1.81"/>
    </reaction>
</comment>
<dbReference type="InterPro" id="IPR015424">
    <property type="entry name" value="PyrdxlP-dep_Trfase"/>
</dbReference>
<evidence type="ECO:0000313" key="11">
    <source>
        <dbReference type="EMBL" id="MBR9727955.1"/>
    </source>
</evidence>
<dbReference type="PANTHER" id="PTHR42885:SF1">
    <property type="entry name" value="THREONINE-PHOSPHATE DECARBOXYLASE"/>
    <property type="match status" value="1"/>
</dbReference>
<dbReference type="GO" id="GO:0048472">
    <property type="term" value="F:threonine-phosphate decarboxylase activity"/>
    <property type="evidence" value="ECO:0007669"/>
    <property type="project" value="UniProtKB-EC"/>
</dbReference>
<reference evidence="11 12" key="1">
    <citation type="submission" date="2020-02" db="EMBL/GenBank/DDBJ databases">
        <title>Shewanella WXL01 sp. nov., a marine bacterium isolated from green algae in Luhuitou Fringing Reef (Northern South China Sea).</title>
        <authorList>
            <person name="Wang X."/>
        </authorList>
    </citation>
    <scope>NUCLEOTIDE SEQUENCE [LARGE SCALE GENOMIC DNA]</scope>
    <source>
        <strain evidence="11 12">MCCC 1A01895</strain>
    </source>
</reference>
<evidence type="ECO:0000256" key="3">
    <source>
        <dbReference type="ARBA" id="ARBA00004953"/>
    </source>
</evidence>
<comment type="cofactor">
    <cofactor evidence="1">
        <name>pyridoxal 5'-phosphate</name>
        <dbReference type="ChEBI" id="CHEBI:597326"/>
    </cofactor>
</comment>
<dbReference type="InterPro" id="IPR004839">
    <property type="entry name" value="Aminotransferase_I/II_large"/>
</dbReference>
<comment type="pathway">
    <text evidence="3">Cofactor biosynthesis; adenosylcobalamin biosynthesis.</text>
</comment>
<dbReference type="EMBL" id="JAAIKR010000006">
    <property type="protein sequence ID" value="MBR9727955.1"/>
    <property type="molecule type" value="Genomic_DNA"/>
</dbReference>
<dbReference type="InterPro" id="IPR004838">
    <property type="entry name" value="NHTrfase_class1_PyrdxlP-BS"/>
</dbReference>
<dbReference type="Proteomes" id="UP000811844">
    <property type="component" value="Unassembled WGS sequence"/>
</dbReference>
<keyword evidence="6" id="KW-0663">Pyridoxal phosphate</keyword>
<dbReference type="InterPro" id="IPR015421">
    <property type="entry name" value="PyrdxlP-dep_Trfase_major"/>
</dbReference>
<accession>A0ABS5I3S4</accession>
<evidence type="ECO:0000259" key="10">
    <source>
        <dbReference type="Pfam" id="PF00155"/>
    </source>
</evidence>
<name>A0ABS5I3S4_9GAMM</name>
<evidence type="ECO:0000256" key="6">
    <source>
        <dbReference type="ARBA" id="ARBA00022898"/>
    </source>
</evidence>
<sequence length="350" mass="38878">MSLLHHGGNLDSFALKYHIERSQWLDLSTGVSPWSYPIPDIPTHAWNRLPEQDDGLIAAAADYYDGQAPLAISGSQAAIQTLPWALTALRGSSGTVLLPNVGYKEHEKAWRESDWHIEFYDSQIITTGQNHDMEKALSPSLAQLARCDALVVINPNNPSGYHVPAHVLKQWYQLLAAKQGYLIVDEAFMDVTPQHAIDKGLGDQLVVLKSVGKFFGLAGIRAGFVFASMPIKNHLEAKLGPWTVNGPARYVCKCAFADTQWQQLQRQRLVAASDRLIQLLSSFKVKLVGTGLFQCAFFDDAPRWFDLLCQQGVLTRLTDERNAIRFGLPMNEAQWAQLTNALKQVASQLA</sequence>
<comment type="caution">
    <text evidence="11">The sequence shown here is derived from an EMBL/GenBank/DDBJ whole genome shotgun (WGS) entry which is preliminary data.</text>
</comment>
<comment type="function">
    <text evidence="2">Decarboxylates L-threonine-O-3-phosphate to yield (R)-1-amino-2-propanol O-2-phosphate, the precursor for the linkage between the nucleotide loop and the corrin ring in cobalamin.</text>
</comment>
<evidence type="ECO:0000256" key="2">
    <source>
        <dbReference type="ARBA" id="ARBA00003444"/>
    </source>
</evidence>
<dbReference type="NCBIfam" id="TIGR01140">
    <property type="entry name" value="L_thr_O3P_dcar"/>
    <property type="match status" value="1"/>
</dbReference>
<proteinExistence type="predicted"/>
<feature type="domain" description="Aminotransferase class I/classII large" evidence="10">
    <location>
        <begin position="56"/>
        <end position="301"/>
    </location>
</feature>
<gene>
    <name evidence="11" type="ORF">G3R48_08150</name>
</gene>
<dbReference type="SUPFAM" id="SSF53383">
    <property type="entry name" value="PLP-dependent transferases"/>
    <property type="match status" value="1"/>
</dbReference>
<keyword evidence="7 11" id="KW-0456">Lyase</keyword>
<evidence type="ECO:0000256" key="1">
    <source>
        <dbReference type="ARBA" id="ARBA00001933"/>
    </source>
</evidence>
<dbReference type="InterPro" id="IPR015422">
    <property type="entry name" value="PyrdxlP-dep_Trfase_small"/>
</dbReference>
<dbReference type="RefSeq" id="WP_153664369.1">
    <property type="nucleotide sequence ID" value="NZ_JAAIKR010000006.1"/>
</dbReference>